<dbReference type="AlphaFoldDB" id="E8V6L1"/>
<proteinExistence type="predicted"/>
<gene>
    <name evidence="4" type="ordered locus">AciPR4_1946</name>
</gene>
<dbReference type="CDD" id="cd01169">
    <property type="entry name" value="HMPP_kinase"/>
    <property type="match status" value="1"/>
</dbReference>
<protein>
    <recommendedName>
        <fullName evidence="2">hydroxymethylpyrimidine kinase</fullName>
        <ecNumber evidence="2">2.7.1.49</ecNumber>
    </recommendedName>
</protein>
<dbReference type="GO" id="GO:0005829">
    <property type="term" value="C:cytosol"/>
    <property type="evidence" value="ECO:0007669"/>
    <property type="project" value="TreeGrafter"/>
</dbReference>
<dbReference type="EMBL" id="CP002467">
    <property type="protein sequence ID" value="ADV82750.1"/>
    <property type="molecule type" value="Genomic_DNA"/>
</dbReference>
<sequence>MKQRNDKEGESRVLLSIAGHDPGSGAGVTADLATFAAHGFFGTSCISALTVQSTIGVQRVQAMDASFLREALLCLQDDLPPAGVKIGMLGNSEIVGIVAEYLRQLDPEIPVVVDPVLRSSSGAGLLHSDAMARLRTELLPRASWITPNMAEFAVLLGREIRGKTEIEDAAKDLGTEFGLRGMVVTNGEGLPPEDFVWQTSGAQSWLPGEHIATRATHGTGCAFSSALLCGLVAGLDGTAAAKAAKIYVAEAMRRAVPRGAGRGPMHLLWRLEP</sequence>
<dbReference type="PANTHER" id="PTHR20858">
    <property type="entry name" value="PHOSPHOMETHYLPYRIMIDINE KINASE"/>
    <property type="match status" value="1"/>
</dbReference>
<dbReference type="Gene3D" id="3.40.1190.20">
    <property type="match status" value="1"/>
</dbReference>
<feature type="domain" description="Pyridoxamine kinase/Phosphomethylpyrimidine kinase" evidence="3">
    <location>
        <begin position="21"/>
        <end position="266"/>
    </location>
</feature>
<keyword evidence="4" id="KW-0418">Kinase</keyword>
<dbReference type="RefSeq" id="WP_013568483.1">
    <property type="nucleotide sequence ID" value="NC_014963.1"/>
</dbReference>
<comment type="pathway">
    <text evidence="1">Cofactor biosynthesis; thiamine diphosphate biosynthesis.</text>
</comment>
<dbReference type="EC" id="2.7.1.49" evidence="2"/>
<keyword evidence="4" id="KW-0808">Transferase</keyword>
<evidence type="ECO:0000313" key="5">
    <source>
        <dbReference type="Proteomes" id="UP000006844"/>
    </source>
</evidence>
<dbReference type="InterPro" id="IPR029056">
    <property type="entry name" value="Ribokinase-like"/>
</dbReference>
<dbReference type="Pfam" id="PF08543">
    <property type="entry name" value="Phos_pyr_kin"/>
    <property type="match status" value="1"/>
</dbReference>
<dbReference type="HOGENOM" id="CLU_020520_0_2_0"/>
<dbReference type="InterPro" id="IPR004399">
    <property type="entry name" value="HMP/HMP-P_kinase_dom"/>
</dbReference>
<dbReference type="SUPFAM" id="SSF53613">
    <property type="entry name" value="Ribokinase-like"/>
    <property type="match status" value="1"/>
</dbReference>
<dbReference type="KEGG" id="tsa:AciPR4_1946"/>
<dbReference type="GO" id="GO:0008902">
    <property type="term" value="F:hydroxymethylpyrimidine kinase activity"/>
    <property type="evidence" value="ECO:0007669"/>
    <property type="project" value="UniProtKB-EC"/>
</dbReference>
<evidence type="ECO:0000259" key="3">
    <source>
        <dbReference type="Pfam" id="PF08543"/>
    </source>
</evidence>
<keyword evidence="5" id="KW-1185">Reference proteome</keyword>
<evidence type="ECO:0000313" key="4">
    <source>
        <dbReference type="EMBL" id="ADV82750.1"/>
    </source>
</evidence>
<dbReference type="eggNOG" id="COG0351">
    <property type="taxonomic scope" value="Bacteria"/>
</dbReference>
<organism evidence="4 5">
    <name type="scientific">Terriglobus saanensis (strain ATCC BAA-1853 / DSM 23119 / SP1PR4)</name>
    <dbReference type="NCBI Taxonomy" id="401053"/>
    <lineage>
        <taxon>Bacteria</taxon>
        <taxon>Pseudomonadati</taxon>
        <taxon>Acidobacteriota</taxon>
        <taxon>Terriglobia</taxon>
        <taxon>Terriglobales</taxon>
        <taxon>Acidobacteriaceae</taxon>
        <taxon>Terriglobus</taxon>
    </lineage>
</organism>
<dbReference type="InterPro" id="IPR013749">
    <property type="entry name" value="PM/HMP-P_kinase-1"/>
</dbReference>
<dbReference type="Proteomes" id="UP000006844">
    <property type="component" value="Chromosome"/>
</dbReference>
<accession>E8V6L1</accession>
<evidence type="ECO:0000256" key="1">
    <source>
        <dbReference type="ARBA" id="ARBA00004948"/>
    </source>
</evidence>
<evidence type="ECO:0000256" key="2">
    <source>
        <dbReference type="ARBA" id="ARBA00012135"/>
    </source>
</evidence>
<name>E8V6L1_TERSS</name>
<reference evidence="4 5" key="1">
    <citation type="journal article" date="2012" name="Stand. Genomic Sci.">
        <title>Complete genome sequence of Terriglobus saanensis type strain SP1PR4(T), an Acidobacteria from tundra soil.</title>
        <authorList>
            <person name="Rawat S.R."/>
            <person name="Mannisto M.K."/>
            <person name="Starovoytov V."/>
            <person name="Goodwin L."/>
            <person name="Nolan M."/>
            <person name="Hauser L."/>
            <person name="Land M."/>
            <person name="Davenport K.W."/>
            <person name="Woyke T."/>
            <person name="Haggblom M.M."/>
        </authorList>
    </citation>
    <scope>NUCLEOTIDE SEQUENCE</scope>
    <source>
        <strain evidence="5">ATCC BAA-1853 / DSM 23119 / SP1PR4</strain>
    </source>
</reference>
<dbReference type="PANTHER" id="PTHR20858:SF17">
    <property type="entry name" value="HYDROXYMETHYLPYRIMIDINE_PHOSPHOMETHYLPYRIMIDINE KINASE THI20-RELATED"/>
    <property type="match status" value="1"/>
</dbReference>
<dbReference type="STRING" id="401053.AciPR4_1946"/>
<dbReference type="GO" id="GO:0009228">
    <property type="term" value="P:thiamine biosynthetic process"/>
    <property type="evidence" value="ECO:0007669"/>
    <property type="project" value="InterPro"/>
</dbReference>
<dbReference type="NCBIfam" id="TIGR00097">
    <property type="entry name" value="HMP-P_kinase"/>
    <property type="match status" value="1"/>
</dbReference>
<dbReference type="GO" id="GO:0008972">
    <property type="term" value="F:phosphomethylpyrimidine kinase activity"/>
    <property type="evidence" value="ECO:0007669"/>
    <property type="project" value="InterPro"/>
</dbReference>